<keyword evidence="4" id="KW-0460">Magnesium</keyword>
<dbReference type="PROSITE" id="PS00697">
    <property type="entry name" value="DNA_LIGASE_A1"/>
    <property type="match status" value="1"/>
</dbReference>
<dbReference type="InterPro" id="IPR000977">
    <property type="entry name" value="DNA_ligase_ATP-dep"/>
</dbReference>
<evidence type="ECO:0000256" key="4">
    <source>
        <dbReference type="ARBA" id="ARBA00022842"/>
    </source>
</evidence>
<dbReference type="SUPFAM" id="SSF50249">
    <property type="entry name" value="Nucleic acid-binding proteins"/>
    <property type="match status" value="1"/>
</dbReference>
<dbReference type="PROSITE" id="PS00333">
    <property type="entry name" value="DNA_LIGASE_A2"/>
    <property type="match status" value="1"/>
</dbReference>
<dbReference type="SUPFAM" id="SSF52113">
    <property type="entry name" value="BRCT domain"/>
    <property type="match status" value="1"/>
</dbReference>
<dbReference type="NCBIfam" id="TIGR00574">
    <property type="entry name" value="dnl1"/>
    <property type="match status" value="1"/>
</dbReference>
<dbReference type="Pfam" id="PF00533">
    <property type="entry name" value="BRCT"/>
    <property type="match status" value="1"/>
</dbReference>
<evidence type="ECO:0000256" key="8">
    <source>
        <dbReference type="RuleBase" id="RU004196"/>
    </source>
</evidence>
<dbReference type="CDD" id="cd07903">
    <property type="entry name" value="Adenylation_DNA_ligase_IV"/>
    <property type="match status" value="1"/>
</dbReference>
<dbReference type="InterPro" id="IPR044125">
    <property type="entry name" value="Adenylation_DNA_ligase_IV"/>
</dbReference>
<evidence type="ECO:0000313" key="12">
    <source>
        <dbReference type="Proteomes" id="UP000823046"/>
    </source>
</evidence>
<dbReference type="EMBL" id="JADAQX010000136">
    <property type="protein sequence ID" value="KAF8821732.1"/>
    <property type="molecule type" value="Genomic_DNA"/>
</dbReference>
<dbReference type="InterPro" id="IPR016059">
    <property type="entry name" value="DNA_ligase_ATP-dep_CS"/>
</dbReference>
<dbReference type="PANTHER" id="PTHR45997:SF1">
    <property type="entry name" value="DNA LIGASE 4"/>
    <property type="match status" value="1"/>
</dbReference>
<evidence type="ECO:0000256" key="1">
    <source>
        <dbReference type="ARBA" id="ARBA00022598"/>
    </source>
</evidence>
<feature type="non-terminal residue" evidence="11">
    <location>
        <position position="1"/>
    </location>
</feature>
<keyword evidence="12" id="KW-1185">Reference proteome</keyword>
<sequence length="611" mass="71298">FQTVCERIIYRQNAPLETPVHTSSPLSQEGISCFWPFKPMLAQRINLNDVKKLFLLKEGEETPPEYFLETKYDGERILCHYKSEEKKVMFFSRRGTNYSYYYLPQLESSIKTHIKGKMAILDGEMMAWDDHFKVFLPFGANRAVAQMDSNEKKNLCYIIFDILLYQSNEGDLLTLLDVPLIERKKLLAESIHSIPHKFEIANFKSVKTARDVISHLKTIMEQHGEGLVLKHWSSLYTLNARTAGWFKLKPEYGELSETLDLIAIGGYFGDSQKRRDPFSESLADHCSRFLLGVLEEDAKEKETPHVISFCKVGTGYSEQELNEIRRYIKPFCFPYKDITSAPWLNDWNFPASERPDIIWKPQNGFIMEVKATNIIPSSNFETLCTLRFPRAVQSFRKDKEWWESWTLSILTDFMKDLQNVQKNDSQDEWEKYPFSSPFSFSSSSTISPYKIQKVEEIFKEETKGLPSPRKIYRRPLTIESSPTVYTVISSLFESFEFLVMNGDLQTSKLKIETLILVNGGNLTQAYRPSFTHFVLAAKKTFRVTTLVTNYSISVLHYQWLMDSIAQNHICAFHPKYEIYFPLEWKMHFATFYDIYGDSFFEEIKTGNLFLY</sequence>
<dbReference type="Gene3D" id="3.40.50.10190">
    <property type="entry name" value="BRCT domain"/>
    <property type="match status" value="1"/>
</dbReference>
<keyword evidence="5 7" id="KW-0233">DNA recombination</keyword>
<dbReference type="GO" id="GO:0016874">
    <property type="term" value="F:ligase activity"/>
    <property type="evidence" value="ECO:0007669"/>
    <property type="project" value="UniProtKB-KW"/>
</dbReference>
<dbReference type="Pfam" id="PF04679">
    <property type="entry name" value="DNA_ligase_A_C"/>
    <property type="match status" value="1"/>
</dbReference>
<dbReference type="PANTHER" id="PTHR45997">
    <property type="entry name" value="DNA LIGASE 4"/>
    <property type="match status" value="1"/>
</dbReference>
<comment type="similarity">
    <text evidence="8">Belongs to the ATP-dependent DNA ligase family.</text>
</comment>
<keyword evidence="6 7" id="KW-0234">DNA repair</keyword>
<dbReference type="InterPro" id="IPR029710">
    <property type="entry name" value="LIG4"/>
</dbReference>
<gene>
    <name evidence="11" type="ORF">IE077_001663</name>
</gene>
<dbReference type="SUPFAM" id="SSF56091">
    <property type="entry name" value="DNA ligase/mRNA capping enzyme, catalytic domain"/>
    <property type="match status" value="1"/>
</dbReference>
<name>A0ABQ7JCI6_9APIC</name>
<dbReference type="InterPro" id="IPR001357">
    <property type="entry name" value="BRCT_dom"/>
</dbReference>
<dbReference type="InterPro" id="IPR036420">
    <property type="entry name" value="BRCT_dom_sf"/>
</dbReference>
<dbReference type="EC" id="6.5.1.1" evidence="7"/>
<dbReference type="InterPro" id="IPR012340">
    <property type="entry name" value="NA-bd_OB-fold"/>
</dbReference>
<dbReference type="Gene3D" id="2.40.50.140">
    <property type="entry name" value="Nucleic acid-binding proteins"/>
    <property type="match status" value="1"/>
</dbReference>
<reference evidence="11 12" key="1">
    <citation type="journal article" date="2020" name="bioRxiv">
        <title>Metabolic contributions of an alphaproteobacterial endosymbiont in the apicomplexan Cardiosporidium cionae.</title>
        <authorList>
            <person name="Hunter E.S."/>
            <person name="Paight C.J."/>
            <person name="Lane C.E."/>
        </authorList>
    </citation>
    <scope>NUCLEOTIDE SEQUENCE [LARGE SCALE GENOMIC DNA]</scope>
    <source>
        <strain evidence="11">ESH_2018</strain>
    </source>
</reference>
<dbReference type="Proteomes" id="UP000823046">
    <property type="component" value="Unassembled WGS sequence"/>
</dbReference>
<organism evidence="11 12">
    <name type="scientific">Cardiosporidium cionae</name>
    <dbReference type="NCBI Taxonomy" id="476202"/>
    <lineage>
        <taxon>Eukaryota</taxon>
        <taxon>Sar</taxon>
        <taxon>Alveolata</taxon>
        <taxon>Apicomplexa</taxon>
        <taxon>Aconoidasida</taxon>
        <taxon>Nephromycida</taxon>
        <taxon>Cardiosporidium</taxon>
    </lineage>
</organism>
<evidence type="ECO:0000313" key="11">
    <source>
        <dbReference type="EMBL" id="KAF8821732.1"/>
    </source>
</evidence>
<dbReference type="PROSITE" id="PS50160">
    <property type="entry name" value="DNA_LIGASE_A3"/>
    <property type="match status" value="1"/>
</dbReference>
<feature type="domain" description="ATP-dependent DNA ligase family profile" evidence="9">
    <location>
        <begin position="148"/>
        <end position="273"/>
    </location>
</feature>
<evidence type="ECO:0000256" key="6">
    <source>
        <dbReference type="ARBA" id="ARBA00023204"/>
    </source>
</evidence>
<evidence type="ECO:0000259" key="9">
    <source>
        <dbReference type="PROSITE" id="PS50160"/>
    </source>
</evidence>
<dbReference type="Gene3D" id="3.30.470.30">
    <property type="entry name" value="DNA ligase/mRNA capping enzyme"/>
    <property type="match status" value="1"/>
</dbReference>
<keyword evidence="3 7" id="KW-0227">DNA damage</keyword>
<accession>A0ABQ7JCI6</accession>
<dbReference type="InterPro" id="IPR012310">
    <property type="entry name" value="DNA_ligase_ATP-dep_cent"/>
</dbReference>
<evidence type="ECO:0000256" key="5">
    <source>
        <dbReference type="ARBA" id="ARBA00023172"/>
    </source>
</evidence>
<protein>
    <recommendedName>
        <fullName evidence="7">DNA ligase</fullName>
        <ecNumber evidence="7">6.5.1.1</ecNumber>
    </recommendedName>
</protein>
<keyword evidence="2" id="KW-0479">Metal-binding</keyword>
<dbReference type="PROSITE" id="PS50172">
    <property type="entry name" value="BRCT"/>
    <property type="match status" value="1"/>
</dbReference>
<comment type="caution">
    <text evidence="11">The sequence shown here is derived from an EMBL/GenBank/DDBJ whole genome shotgun (WGS) entry which is preliminary data.</text>
</comment>
<keyword evidence="1 7" id="KW-0436">Ligase</keyword>
<dbReference type="InterPro" id="IPR012309">
    <property type="entry name" value="DNA_ligase_ATP-dep_C"/>
</dbReference>
<comment type="catalytic activity">
    <reaction evidence="7">
        <text>ATP + (deoxyribonucleotide)n-3'-hydroxyl + 5'-phospho-(deoxyribonucleotide)m = (deoxyribonucleotide)n+m + AMP + diphosphate.</text>
        <dbReference type="EC" id="6.5.1.1"/>
    </reaction>
</comment>
<dbReference type="Pfam" id="PF01068">
    <property type="entry name" value="DNA_ligase_A_M"/>
    <property type="match status" value="1"/>
</dbReference>
<proteinExistence type="inferred from homology"/>
<evidence type="ECO:0000256" key="7">
    <source>
        <dbReference type="RuleBase" id="RU000617"/>
    </source>
</evidence>
<evidence type="ECO:0000256" key="3">
    <source>
        <dbReference type="ARBA" id="ARBA00022763"/>
    </source>
</evidence>
<evidence type="ECO:0000256" key="2">
    <source>
        <dbReference type="ARBA" id="ARBA00022723"/>
    </source>
</evidence>
<feature type="domain" description="BRCT" evidence="10">
    <location>
        <begin position="487"/>
        <end position="567"/>
    </location>
</feature>
<keyword evidence="7" id="KW-0067">ATP-binding</keyword>
<keyword evidence="7" id="KW-0547">Nucleotide-binding</keyword>
<evidence type="ECO:0000259" key="10">
    <source>
        <dbReference type="PROSITE" id="PS50172"/>
    </source>
</evidence>